<dbReference type="Gene3D" id="1.20.5.340">
    <property type="match status" value="1"/>
</dbReference>
<keyword evidence="3" id="KW-1185">Reference proteome</keyword>
<evidence type="ECO:0000256" key="1">
    <source>
        <dbReference type="SAM" id="MobiDB-lite"/>
    </source>
</evidence>
<evidence type="ECO:0000313" key="2">
    <source>
        <dbReference type="EMBL" id="KAH3770465.1"/>
    </source>
</evidence>
<feature type="non-terminal residue" evidence="2">
    <location>
        <position position="526"/>
    </location>
</feature>
<dbReference type="Pfam" id="PF15112">
    <property type="entry name" value="DUF4559"/>
    <property type="match status" value="1"/>
</dbReference>
<dbReference type="Gene3D" id="1.20.5.170">
    <property type="match status" value="1"/>
</dbReference>
<organism evidence="2 3">
    <name type="scientific">Dreissena polymorpha</name>
    <name type="common">Zebra mussel</name>
    <name type="synonym">Mytilus polymorpha</name>
    <dbReference type="NCBI Taxonomy" id="45954"/>
    <lineage>
        <taxon>Eukaryota</taxon>
        <taxon>Metazoa</taxon>
        <taxon>Spiralia</taxon>
        <taxon>Lophotrochozoa</taxon>
        <taxon>Mollusca</taxon>
        <taxon>Bivalvia</taxon>
        <taxon>Autobranchia</taxon>
        <taxon>Heteroconchia</taxon>
        <taxon>Euheterodonta</taxon>
        <taxon>Imparidentia</taxon>
        <taxon>Neoheterodontei</taxon>
        <taxon>Myida</taxon>
        <taxon>Dreissenoidea</taxon>
        <taxon>Dreissenidae</taxon>
        <taxon>Dreissena</taxon>
    </lineage>
</organism>
<dbReference type="PANTHER" id="PTHR35083:SF1">
    <property type="entry name" value="RGD1565685 PROTEIN"/>
    <property type="match status" value="1"/>
</dbReference>
<dbReference type="PANTHER" id="PTHR35083">
    <property type="entry name" value="RGD1565685 PROTEIN"/>
    <property type="match status" value="1"/>
</dbReference>
<feature type="compositionally biased region" description="Basic and acidic residues" evidence="1">
    <location>
        <begin position="338"/>
        <end position="356"/>
    </location>
</feature>
<reference evidence="2" key="2">
    <citation type="submission" date="2020-11" db="EMBL/GenBank/DDBJ databases">
        <authorList>
            <person name="McCartney M.A."/>
            <person name="Auch B."/>
            <person name="Kono T."/>
            <person name="Mallez S."/>
            <person name="Becker A."/>
            <person name="Gohl D.M."/>
            <person name="Silverstein K.A.T."/>
            <person name="Koren S."/>
            <person name="Bechman K.B."/>
            <person name="Herman A."/>
            <person name="Abrahante J.E."/>
            <person name="Garbe J."/>
        </authorList>
    </citation>
    <scope>NUCLEOTIDE SEQUENCE</scope>
    <source>
        <strain evidence="2">Duluth1</strain>
        <tissue evidence="2">Whole animal</tissue>
    </source>
</reference>
<dbReference type="AlphaFoldDB" id="A0A9D4IE10"/>
<proteinExistence type="predicted"/>
<gene>
    <name evidence="2" type="ORF">DPMN_171752</name>
</gene>
<feature type="region of interest" description="Disordered" evidence="1">
    <location>
        <begin position="338"/>
        <end position="358"/>
    </location>
</feature>
<name>A0A9D4IE10_DREPO</name>
<sequence>MEYLASMFTEKEKWNWLKAWLALDIARSGLEQFVEREAKIVHADIYQAAKSNTIKDIRAEITKKHRYTNGGSWKNSSDKLWSSNPWEVAKCYFPPKGYEGKNSAQETDFDGIISFMLNCLHFDSKFSFVISKGQTYSQTCLLFKARELRNEICHPPSLEISDQKLQEYLTTLIKLLSDSKCLAQDKEANTAVLKLDELQNEKMSFNDLIELLKKSHKTLKDVNKPGELIYKEMDETLAKALKILEARIQDLEKRHENTETRVQVLEERHENTETRVQVLEERHENTETRVQVLEERHENTETRVQDVEERHENTETRVQVLEEGHENTETRVQVLEERHENTETRVQDVEERHENTETQLQDLEERYENTESQVQILEERHENIETRVQDLDERHENTDMRVQDLEERTENIETKVKDLKEQNEYIETQVQDLKERSKSNIQAVNQIEQEEYERGVEELIERTKKLYRDTLNHMTRLIDEYFFKEDREKAYKLVNEIMKREQCLILLDGLDEWTGPGDHHNLPELV</sequence>
<protein>
    <submittedName>
        <fullName evidence="2">Uncharacterized protein</fullName>
    </submittedName>
</protein>
<dbReference type="InterPro" id="IPR027897">
    <property type="entry name" value="DUF4559"/>
</dbReference>
<evidence type="ECO:0000313" key="3">
    <source>
        <dbReference type="Proteomes" id="UP000828390"/>
    </source>
</evidence>
<dbReference type="SUPFAM" id="SSF57997">
    <property type="entry name" value="Tropomyosin"/>
    <property type="match status" value="1"/>
</dbReference>
<comment type="caution">
    <text evidence="2">The sequence shown here is derived from an EMBL/GenBank/DDBJ whole genome shotgun (WGS) entry which is preliminary data.</text>
</comment>
<accession>A0A9D4IE10</accession>
<reference evidence="2" key="1">
    <citation type="journal article" date="2019" name="bioRxiv">
        <title>The Genome of the Zebra Mussel, Dreissena polymorpha: A Resource for Invasive Species Research.</title>
        <authorList>
            <person name="McCartney M.A."/>
            <person name="Auch B."/>
            <person name="Kono T."/>
            <person name="Mallez S."/>
            <person name="Zhang Y."/>
            <person name="Obille A."/>
            <person name="Becker A."/>
            <person name="Abrahante J.E."/>
            <person name="Garbe J."/>
            <person name="Badalamenti J.P."/>
            <person name="Herman A."/>
            <person name="Mangelson H."/>
            <person name="Liachko I."/>
            <person name="Sullivan S."/>
            <person name="Sone E.D."/>
            <person name="Koren S."/>
            <person name="Silverstein K.A.T."/>
            <person name="Beckman K.B."/>
            <person name="Gohl D.M."/>
        </authorList>
    </citation>
    <scope>NUCLEOTIDE SEQUENCE</scope>
    <source>
        <strain evidence="2">Duluth1</strain>
        <tissue evidence="2">Whole animal</tissue>
    </source>
</reference>
<feature type="region of interest" description="Disordered" evidence="1">
    <location>
        <begin position="296"/>
        <end position="316"/>
    </location>
</feature>
<dbReference type="Proteomes" id="UP000828390">
    <property type="component" value="Unassembled WGS sequence"/>
</dbReference>
<dbReference type="EMBL" id="JAIWYP010000009">
    <property type="protein sequence ID" value="KAH3770465.1"/>
    <property type="molecule type" value="Genomic_DNA"/>
</dbReference>